<feature type="domain" description="Sulfotransferase" evidence="4">
    <location>
        <begin position="30"/>
        <end position="211"/>
    </location>
</feature>
<keyword evidence="6" id="KW-1185">Reference proteome</keyword>
<dbReference type="EMBL" id="JBJUIK010000002">
    <property type="protein sequence ID" value="KAL3534109.1"/>
    <property type="molecule type" value="Genomic_DNA"/>
</dbReference>
<dbReference type="SUPFAM" id="SSF52540">
    <property type="entry name" value="P-loop containing nucleoside triphosphate hydrolases"/>
    <property type="match status" value="1"/>
</dbReference>
<sequence>MDLYQWEGFWYTLPWLQAAIAAQSDFIAQDDDVILASPTKAGSTWLKALIPCIMMSNNYNNNDDPLIENHPNDLMPSLEFQIFKTNNSNYYNYLSNSSTTSSPRLFRTHVPYSMLSESIKKSGCKIVYITRDPKDVFVSLWYFMNSATRRPDGESETEPYPVEKGFDSFCRGVHIFGPFHDHVLEYWKESLARPEKILFLRYEEMKKDPRKLERHTPMHSSYVNDSYLV</sequence>
<evidence type="ECO:0000259" key="4">
    <source>
        <dbReference type="Pfam" id="PF00685"/>
    </source>
</evidence>
<dbReference type="InterPro" id="IPR027417">
    <property type="entry name" value="P-loop_NTPase"/>
</dbReference>
<organism evidence="5 6">
    <name type="scientific">Cinchona calisaya</name>
    <dbReference type="NCBI Taxonomy" id="153742"/>
    <lineage>
        <taxon>Eukaryota</taxon>
        <taxon>Viridiplantae</taxon>
        <taxon>Streptophyta</taxon>
        <taxon>Embryophyta</taxon>
        <taxon>Tracheophyta</taxon>
        <taxon>Spermatophyta</taxon>
        <taxon>Magnoliopsida</taxon>
        <taxon>eudicotyledons</taxon>
        <taxon>Gunneridae</taxon>
        <taxon>Pentapetalae</taxon>
        <taxon>asterids</taxon>
        <taxon>lamiids</taxon>
        <taxon>Gentianales</taxon>
        <taxon>Rubiaceae</taxon>
        <taxon>Cinchonoideae</taxon>
        <taxon>Cinchoneae</taxon>
        <taxon>Cinchona</taxon>
    </lineage>
</organism>
<gene>
    <name evidence="5" type="ORF">ACH5RR_002570</name>
</gene>
<comment type="similarity">
    <text evidence="1 3">Belongs to the sulfotransferase 1 family.</text>
</comment>
<protein>
    <recommendedName>
        <fullName evidence="3">Sulfotransferase</fullName>
        <ecNumber evidence="3">2.8.2.-</ecNumber>
    </recommendedName>
</protein>
<evidence type="ECO:0000256" key="3">
    <source>
        <dbReference type="RuleBase" id="RU361155"/>
    </source>
</evidence>
<reference evidence="5 6" key="1">
    <citation type="submission" date="2024-11" db="EMBL/GenBank/DDBJ databases">
        <title>A near-complete genome assembly of Cinchona calisaya.</title>
        <authorList>
            <person name="Lian D.C."/>
            <person name="Zhao X.W."/>
            <person name="Wei L."/>
        </authorList>
    </citation>
    <scope>NUCLEOTIDE SEQUENCE [LARGE SCALE GENOMIC DNA]</scope>
    <source>
        <tissue evidence="5">Nenye</tissue>
    </source>
</reference>
<dbReference type="Gene3D" id="3.40.50.300">
    <property type="entry name" value="P-loop containing nucleotide triphosphate hydrolases"/>
    <property type="match status" value="1"/>
</dbReference>
<dbReference type="PANTHER" id="PTHR11783">
    <property type="entry name" value="SULFOTRANSFERASE SULT"/>
    <property type="match status" value="1"/>
</dbReference>
<proteinExistence type="inferred from homology"/>
<accession>A0ABD3ASW8</accession>
<comment type="caution">
    <text evidence="5">The sequence shown here is derived from an EMBL/GenBank/DDBJ whole genome shotgun (WGS) entry which is preliminary data.</text>
</comment>
<dbReference type="Proteomes" id="UP001630127">
    <property type="component" value="Unassembled WGS sequence"/>
</dbReference>
<name>A0ABD3ASW8_9GENT</name>
<dbReference type="GO" id="GO:0016740">
    <property type="term" value="F:transferase activity"/>
    <property type="evidence" value="ECO:0007669"/>
    <property type="project" value="UniProtKB-KW"/>
</dbReference>
<keyword evidence="2 3" id="KW-0808">Transferase</keyword>
<evidence type="ECO:0000256" key="2">
    <source>
        <dbReference type="ARBA" id="ARBA00022679"/>
    </source>
</evidence>
<dbReference type="AlphaFoldDB" id="A0ABD3ASW8"/>
<evidence type="ECO:0000313" key="5">
    <source>
        <dbReference type="EMBL" id="KAL3534109.1"/>
    </source>
</evidence>
<dbReference type="EC" id="2.8.2.-" evidence="3"/>
<dbReference type="InterPro" id="IPR000863">
    <property type="entry name" value="Sulfotransferase_dom"/>
</dbReference>
<evidence type="ECO:0000256" key="1">
    <source>
        <dbReference type="ARBA" id="ARBA00005771"/>
    </source>
</evidence>
<dbReference type="Pfam" id="PF00685">
    <property type="entry name" value="Sulfotransfer_1"/>
    <property type="match status" value="1"/>
</dbReference>
<evidence type="ECO:0000313" key="6">
    <source>
        <dbReference type="Proteomes" id="UP001630127"/>
    </source>
</evidence>